<reference evidence="1 2" key="1">
    <citation type="submission" date="2024-01" db="EMBL/GenBank/DDBJ databases">
        <title>New evidence supports the origin of RcGTA from prophage.</title>
        <authorList>
            <person name="Xu Y."/>
            <person name="Liu B."/>
            <person name="Chen F."/>
        </authorList>
    </citation>
    <scope>NUCLEOTIDE SEQUENCE [LARGE SCALE GENOMIC DNA]</scope>
    <source>
        <strain evidence="1 2">CBW1107-2</strain>
    </source>
</reference>
<proteinExistence type="predicted"/>
<dbReference type="RefSeq" id="WP_368804851.1">
    <property type="nucleotide sequence ID" value="NZ_JAZHFV010000009.1"/>
</dbReference>
<protein>
    <submittedName>
        <fullName evidence="1">Uncharacterized protein</fullName>
    </submittedName>
</protein>
<dbReference type="EMBL" id="JAZHFV010000009">
    <property type="protein sequence ID" value="MEX4010113.1"/>
    <property type="molecule type" value="Genomic_DNA"/>
</dbReference>
<name>A0ABV3WZK2_9HYPH</name>
<sequence>MNLSAILGRIEETVDAETAAIRTDVRFDIKASNLRKSRYLYELNKAVSGLGAAGLGDEHRHGIIRLREKLSANEAAILAHLNAVTEVAALMQDAIQRAEADGTYTASEFGRMAEQP</sequence>
<gene>
    <name evidence="1" type="ORF">V1479_22595</name>
</gene>
<dbReference type="Proteomes" id="UP001559025">
    <property type="component" value="Unassembled WGS sequence"/>
</dbReference>
<accession>A0ABV3WZK2</accession>
<evidence type="ECO:0000313" key="2">
    <source>
        <dbReference type="Proteomes" id="UP001559025"/>
    </source>
</evidence>
<keyword evidence="2" id="KW-1185">Reference proteome</keyword>
<evidence type="ECO:0000313" key="1">
    <source>
        <dbReference type="EMBL" id="MEX4010113.1"/>
    </source>
</evidence>
<comment type="caution">
    <text evidence="1">The sequence shown here is derived from an EMBL/GenBank/DDBJ whole genome shotgun (WGS) entry which is preliminary data.</text>
</comment>
<organism evidence="1 2">
    <name type="scientific">Neoaquamicrobium sediminum</name>
    <dbReference type="NCBI Taxonomy" id="1849104"/>
    <lineage>
        <taxon>Bacteria</taxon>
        <taxon>Pseudomonadati</taxon>
        <taxon>Pseudomonadota</taxon>
        <taxon>Alphaproteobacteria</taxon>
        <taxon>Hyphomicrobiales</taxon>
        <taxon>Phyllobacteriaceae</taxon>
        <taxon>Neoaquamicrobium</taxon>
    </lineage>
</organism>